<dbReference type="PRINTS" id="PR00600">
    <property type="entry name" value="PP2APR55"/>
</dbReference>
<dbReference type="Proteomes" id="UP000830375">
    <property type="component" value="Unassembled WGS sequence"/>
</dbReference>
<comment type="caution">
    <text evidence="5">The sequence shown here is derived from an EMBL/GenBank/DDBJ whole genome shotgun (WGS) entry which is preliminary data.</text>
</comment>
<dbReference type="Pfam" id="PF00400">
    <property type="entry name" value="WD40"/>
    <property type="match status" value="1"/>
</dbReference>
<gene>
    <name evidence="5" type="ORF">H4Q32_021118</name>
</gene>
<keyword evidence="6" id="KW-1185">Reference proteome</keyword>
<dbReference type="InterPro" id="IPR036322">
    <property type="entry name" value="WD40_repeat_dom_sf"/>
</dbReference>
<comment type="similarity">
    <text evidence="1 4">Belongs to the phosphatase 2A regulatory subunit B family.</text>
</comment>
<name>A0ABQ8M2B7_LABRO</name>
<dbReference type="PANTHER" id="PTHR11871">
    <property type="entry name" value="PROTEIN PHOSPHATASE PP2A REGULATORY SUBUNIT B"/>
    <property type="match status" value="1"/>
</dbReference>
<evidence type="ECO:0000313" key="5">
    <source>
        <dbReference type="EMBL" id="KAI2657054.1"/>
    </source>
</evidence>
<dbReference type="InterPro" id="IPR001680">
    <property type="entry name" value="WD40_rpt"/>
</dbReference>
<evidence type="ECO:0000256" key="1">
    <source>
        <dbReference type="ARBA" id="ARBA00008259"/>
    </source>
</evidence>
<dbReference type="InterPro" id="IPR000009">
    <property type="entry name" value="PP2A_PR55"/>
</dbReference>
<evidence type="ECO:0000313" key="6">
    <source>
        <dbReference type="Proteomes" id="UP000830375"/>
    </source>
</evidence>
<keyword evidence="3 4" id="KW-0677">Repeat</keyword>
<sequence>MIMNGRKITVGGGERRLSGGAEKSELFILREWQLMLCLYLFKCTESDIISTVEFNSTGELLATGDKGGRVVVFQREQESKNQPHRRGEYNVYSTFQSHEPEFDYLKNKTVKLWKISERDKRPEGYNLKDEDGRIRDPATITSLRVPVLRPMDLMVEATPRRVFSNAHTYHINSISVNSDYETFMSTDDLRINLWNLEITNRSFNIVDIKPANMEELTEVITAAEFHPHQCNTFVYSSSKGSIRLCDMRASALCDNHSKFFEEPEDPSNRSFFSEIISSISDVKFSHSGRYLMTRDYLTVKVWDLNMESKPLETYQVHDYLRSKLCSLYENDCIFDKFECVWNGSDSVIMTGSYNNFFRMFDRNTKRDVTLEASRENSKPRAILKPRKVCVGGKRRKDEISVDSLDFSKKILHTAWHPYENIIAVAATNNLYIFQDKCRAG</sequence>
<evidence type="ECO:0000256" key="3">
    <source>
        <dbReference type="ARBA" id="ARBA00022737"/>
    </source>
</evidence>
<dbReference type="SMART" id="SM00320">
    <property type="entry name" value="WD40"/>
    <property type="match status" value="5"/>
</dbReference>
<dbReference type="SUPFAM" id="SSF50978">
    <property type="entry name" value="WD40 repeat-like"/>
    <property type="match status" value="1"/>
</dbReference>
<proteinExistence type="inferred from homology"/>
<dbReference type="Gene3D" id="2.130.10.10">
    <property type="entry name" value="YVTN repeat-like/Quinoprotein amine dehydrogenase"/>
    <property type="match status" value="1"/>
</dbReference>
<keyword evidence="2 4" id="KW-0853">WD repeat</keyword>
<dbReference type="EMBL" id="JACTAM010000014">
    <property type="protein sequence ID" value="KAI2657054.1"/>
    <property type="molecule type" value="Genomic_DNA"/>
</dbReference>
<evidence type="ECO:0000256" key="4">
    <source>
        <dbReference type="RuleBase" id="RU331113"/>
    </source>
</evidence>
<reference evidence="5 6" key="1">
    <citation type="submission" date="2022-01" db="EMBL/GenBank/DDBJ databases">
        <title>A high-quality chromosome-level genome assembly of rohu carp, Labeo rohita.</title>
        <authorList>
            <person name="Arick M.A. II"/>
            <person name="Hsu C.-Y."/>
            <person name="Magbanua Z."/>
            <person name="Pechanova O."/>
            <person name="Grover C."/>
            <person name="Miller E."/>
            <person name="Thrash A."/>
            <person name="Ezzel L."/>
            <person name="Alam S."/>
            <person name="Benzie J."/>
            <person name="Hamilton M."/>
            <person name="Karsi A."/>
            <person name="Lawrence M.L."/>
            <person name="Peterson D.G."/>
        </authorList>
    </citation>
    <scope>NUCLEOTIDE SEQUENCE [LARGE SCALE GENOMIC DNA]</scope>
    <source>
        <strain evidence="6">BAU-BD-2019</strain>
        <tissue evidence="5">Blood</tissue>
    </source>
</reference>
<evidence type="ECO:0000256" key="2">
    <source>
        <dbReference type="ARBA" id="ARBA00022574"/>
    </source>
</evidence>
<dbReference type="InterPro" id="IPR015943">
    <property type="entry name" value="WD40/YVTN_repeat-like_dom_sf"/>
</dbReference>
<dbReference type="InterPro" id="IPR018067">
    <property type="entry name" value="PP2A_PR55_CS"/>
</dbReference>
<organism evidence="5 6">
    <name type="scientific">Labeo rohita</name>
    <name type="common">Indian major carp</name>
    <name type="synonym">Cyprinus rohita</name>
    <dbReference type="NCBI Taxonomy" id="84645"/>
    <lineage>
        <taxon>Eukaryota</taxon>
        <taxon>Metazoa</taxon>
        <taxon>Chordata</taxon>
        <taxon>Craniata</taxon>
        <taxon>Vertebrata</taxon>
        <taxon>Euteleostomi</taxon>
        <taxon>Actinopterygii</taxon>
        <taxon>Neopterygii</taxon>
        <taxon>Teleostei</taxon>
        <taxon>Ostariophysi</taxon>
        <taxon>Cypriniformes</taxon>
        <taxon>Cyprinidae</taxon>
        <taxon>Labeoninae</taxon>
        <taxon>Labeonini</taxon>
        <taxon>Labeo</taxon>
    </lineage>
</organism>
<dbReference type="PROSITE" id="PS01025">
    <property type="entry name" value="PR55_2"/>
    <property type="match status" value="1"/>
</dbReference>
<accession>A0ABQ8M2B7</accession>
<protein>
    <recommendedName>
        <fullName evidence="4">Serine/threonine-protein phosphatase 2A 55 kDa regulatory subunit B</fullName>
    </recommendedName>
</protein>
<dbReference type="PIRSF" id="PIRSF037309">
    <property type="entry name" value="PP2A_PR55"/>
    <property type="match status" value="1"/>
</dbReference>